<dbReference type="AlphaFoldDB" id="A0A0C1TZJ1"/>
<sequence>MFKHFGKSEAENLLEKLYEFYLVKKLESDNNFKNTIQKIHDMVNINDLPKVTLTENELESLKLFLRNFAGNFNLYDNYDDSFIRNLVVAYNANLLEVENVSKEDLIFSNNSFNSSLCIEDDINVDIISELISKTINSDVYYFDTSDICNAYIEKDEELMSYYSSFVDTNDVIETFFDKDEDCEIDGVYYFGLAIPIDNCNDGTIAETLVDYRGGLWDFDYQESLISDDGNYIIITFNTFDFIYDDNFWTQLKYLKKPKNKDSKGNVA</sequence>
<proteinExistence type="predicted"/>
<evidence type="ECO:0000313" key="1">
    <source>
        <dbReference type="EMBL" id="KIE44718.1"/>
    </source>
</evidence>
<gene>
    <name evidence="1" type="ORF">U732_6</name>
</gene>
<evidence type="ECO:0000313" key="2">
    <source>
        <dbReference type="Proteomes" id="UP000031366"/>
    </source>
</evidence>
<name>A0A0C1TZJ1_9CLOT</name>
<reference evidence="1 2" key="1">
    <citation type="journal article" date="2015" name="Infect. Genet. Evol.">
        <title>Genomic sequences of six botulinum neurotoxin-producing strains representing three clostridial species illustrate the mobility and diversity of botulinum neurotoxin genes.</title>
        <authorList>
            <person name="Smith T.J."/>
            <person name="Hill K.K."/>
            <person name="Xie G."/>
            <person name="Foley B.T."/>
            <person name="Williamson C.H."/>
            <person name="Foster J.T."/>
            <person name="Johnson S.L."/>
            <person name="Chertkov O."/>
            <person name="Teshima H."/>
            <person name="Gibbons H.S."/>
            <person name="Johnsky L.A."/>
            <person name="Karavis M.A."/>
            <person name="Smith L.A."/>
        </authorList>
    </citation>
    <scope>NUCLEOTIDE SEQUENCE [LARGE SCALE GENOMIC DNA]</scope>
    <source>
        <strain evidence="1 2">CDC 2741</strain>
    </source>
</reference>
<dbReference type="EMBL" id="AYSO01000020">
    <property type="protein sequence ID" value="KIE44718.1"/>
    <property type="molecule type" value="Genomic_DNA"/>
</dbReference>
<accession>A0A0C1TZJ1</accession>
<keyword evidence="2" id="KW-1185">Reference proteome</keyword>
<comment type="caution">
    <text evidence="1">The sequence shown here is derived from an EMBL/GenBank/DDBJ whole genome shotgun (WGS) entry which is preliminary data.</text>
</comment>
<dbReference type="RefSeq" id="WP_039635587.1">
    <property type="nucleotide sequence ID" value="NZ_AYSO01000020.1"/>
</dbReference>
<organism evidence="1 2">
    <name type="scientific">Clostridium argentinense CDC 2741</name>
    <dbReference type="NCBI Taxonomy" id="1418104"/>
    <lineage>
        <taxon>Bacteria</taxon>
        <taxon>Bacillati</taxon>
        <taxon>Bacillota</taxon>
        <taxon>Clostridia</taxon>
        <taxon>Eubacteriales</taxon>
        <taxon>Clostridiaceae</taxon>
        <taxon>Clostridium</taxon>
    </lineage>
</organism>
<protein>
    <submittedName>
        <fullName evidence="1">Uncharacterized protein</fullName>
    </submittedName>
</protein>
<dbReference type="Proteomes" id="UP000031366">
    <property type="component" value="Unassembled WGS sequence"/>
</dbReference>